<gene>
    <name evidence="3" type="ORF">V1634_03500</name>
</gene>
<keyword evidence="2" id="KW-0732">Signal</keyword>
<proteinExistence type="predicted"/>
<feature type="region of interest" description="Disordered" evidence="1">
    <location>
        <begin position="23"/>
        <end position="59"/>
    </location>
</feature>
<dbReference type="RefSeq" id="WP_331206271.1">
    <property type="nucleotide sequence ID" value="NZ_JAZGQL010000003.1"/>
</dbReference>
<comment type="caution">
    <text evidence="3">The sequence shown here is derived from an EMBL/GenBank/DDBJ whole genome shotgun (WGS) entry which is preliminary data.</text>
</comment>
<sequence length="179" mass="17941">MRRLLVTLALLASTVPLLGCAEEHPDTAGPAPSPVAGASSSPESGAGPVTATGAAAEPAGTCAAETRSADGLPEVQGVADAGNSFWGLLFPRGGPSLRSGLDEKIVWRMTGDGSFSIRATGPDGTTIEPVWGPTGHGGSTWTRPGDEWGTGWNFPTAGCWTVRASRSGGATGSAVLRVG</sequence>
<accession>A0ABU7S7H4</accession>
<feature type="region of interest" description="Disordered" evidence="1">
    <location>
        <begin position="117"/>
        <end position="138"/>
    </location>
</feature>
<dbReference type="Proteomes" id="UP001339911">
    <property type="component" value="Unassembled WGS sequence"/>
</dbReference>
<keyword evidence="4" id="KW-1185">Reference proteome</keyword>
<protein>
    <submittedName>
        <fullName evidence="3">Uncharacterized protein</fullName>
    </submittedName>
</protein>
<name>A0ABU7S7H4_9ACTN</name>
<feature type="compositionally biased region" description="Low complexity" evidence="1">
    <location>
        <begin position="28"/>
        <end position="59"/>
    </location>
</feature>
<feature type="chain" id="PRO_5045491225" evidence="2">
    <location>
        <begin position="22"/>
        <end position="179"/>
    </location>
</feature>
<feature type="signal peptide" evidence="2">
    <location>
        <begin position="1"/>
        <end position="21"/>
    </location>
</feature>
<organism evidence="3 4">
    <name type="scientific">Plantactinospora veratri</name>
    <dbReference type="NCBI Taxonomy" id="1436122"/>
    <lineage>
        <taxon>Bacteria</taxon>
        <taxon>Bacillati</taxon>
        <taxon>Actinomycetota</taxon>
        <taxon>Actinomycetes</taxon>
        <taxon>Micromonosporales</taxon>
        <taxon>Micromonosporaceae</taxon>
        <taxon>Plantactinospora</taxon>
    </lineage>
</organism>
<dbReference type="EMBL" id="JAZGQL010000003">
    <property type="protein sequence ID" value="MEE6305898.1"/>
    <property type="molecule type" value="Genomic_DNA"/>
</dbReference>
<evidence type="ECO:0000256" key="2">
    <source>
        <dbReference type="SAM" id="SignalP"/>
    </source>
</evidence>
<evidence type="ECO:0000313" key="4">
    <source>
        <dbReference type="Proteomes" id="UP001339911"/>
    </source>
</evidence>
<evidence type="ECO:0000313" key="3">
    <source>
        <dbReference type="EMBL" id="MEE6305898.1"/>
    </source>
</evidence>
<evidence type="ECO:0000256" key="1">
    <source>
        <dbReference type="SAM" id="MobiDB-lite"/>
    </source>
</evidence>
<reference evidence="3 4" key="1">
    <citation type="submission" date="2024-01" db="EMBL/GenBank/DDBJ databases">
        <title>Genome insights into Plantactinospora veratri sp. nov.</title>
        <authorList>
            <person name="Wang L."/>
        </authorList>
    </citation>
    <scope>NUCLEOTIDE SEQUENCE [LARGE SCALE GENOMIC DNA]</scope>
    <source>
        <strain evidence="3 4">NEAU-FHS4</strain>
    </source>
</reference>